<keyword evidence="2 6" id="KW-0479">Metal-binding</keyword>
<dbReference type="PRINTS" id="PR00463">
    <property type="entry name" value="EP450I"/>
</dbReference>
<dbReference type="SUPFAM" id="SSF48264">
    <property type="entry name" value="Cytochrome P450"/>
    <property type="match status" value="1"/>
</dbReference>
<dbReference type="OrthoDB" id="2789670at2759"/>
<dbReference type="GO" id="GO:0005506">
    <property type="term" value="F:iron ion binding"/>
    <property type="evidence" value="ECO:0007669"/>
    <property type="project" value="InterPro"/>
</dbReference>
<evidence type="ECO:0000256" key="6">
    <source>
        <dbReference type="PIRSR" id="PIRSR602401-1"/>
    </source>
</evidence>
<dbReference type="InterPro" id="IPR036396">
    <property type="entry name" value="Cyt_P450_sf"/>
</dbReference>
<dbReference type="GO" id="GO:0020037">
    <property type="term" value="F:heme binding"/>
    <property type="evidence" value="ECO:0007669"/>
    <property type="project" value="InterPro"/>
</dbReference>
<organism evidence="7 8">
    <name type="scientific">Periconia digitata</name>
    <dbReference type="NCBI Taxonomy" id="1303443"/>
    <lineage>
        <taxon>Eukaryota</taxon>
        <taxon>Fungi</taxon>
        <taxon>Dikarya</taxon>
        <taxon>Ascomycota</taxon>
        <taxon>Pezizomycotina</taxon>
        <taxon>Dothideomycetes</taxon>
        <taxon>Pleosporomycetidae</taxon>
        <taxon>Pleosporales</taxon>
        <taxon>Massarineae</taxon>
        <taxon>Periconiaceae</taxon>
        <taxon>Periconia</taxon>
    </lineage>
</organism>
<dbReference type="InterPro" id="IPR001128">
    <property type="entry name" value="Cyt_P450"/>
</dbReference>
<gene>
    <name evidence="7" type="ORF">PDIGIT_LOCUS10131</name>
</gene>
<dbReference type="PANTHER" id="PTHR24303">
    <property type="entry name" value="HEME-BINDING MONOOXYGENASE FAMILY"/>
    <property type="match status" value="1"/>
</dbReference>
<dbReference type="GO" id="GO:0016705">
    <property type="term" value="F:oxidoreductase activity, acting on paired donors, with incorporation or reduction of molecular oxygen"/>
    <property type="evidence" value="ECO:0007669"/>
    <property type="project" value="InterPro"/>
</dbReference>
<keyword evidence="3" id="KW-0560">Oxidoreductase</keyword>
<dbReference type="PRINTS" id="PR00385">
    <property type="entry name" value="P450"/>
</dbReference>
<dbReference type="GO" id="GO:0004497">
    <property type="term" value="F:monooxygenase activity"/>
    <property type="evidence" value="ECO:0007669"/>
    <property type="project" value="UniProtKB-KW"/>
</dbReference>
<evidence type="ECO:0000256" key="2">
    <source>
        <dbReference type="ARBA" id="ARBA00022723"/>
    </source>
</evidence>
<dbReference type="EMBL" id="CAOQHR010000007">
    <property type="protein sequence ID" value="CAI6337024.1"/>
    <property type="molecule type" value="Genomic_DNA"/>
</dbReference>
<evidence type="ECO:0000256" key="4">
    <source>
        <dbReference type="ARBA" id="ARBA00023004"/>
    </source>
</evidence>
<name>A0A9W4XM50_9PLEO</name>
<evidence type="ECO:0000313" key="8">
    <source>
        <dbReference type="Proteomes" id="UP001152607"/>
    </source>
</evidence>
<evidence type="ECO:0000256" key="3">
    <source>
        <dbReference type="ARBA" id="ARBA00023002"/>
    </source>
</evidence>
<sequence length="513" mass="58924">MEVLAVSGVCIVIATAGFSTGVRKLLVTFLSTLLNHYYHWKYPIRDVSREKKIPSLPYTWPNGTGDTAKFINGPRNSRIWRQKYGDIYRLWAGSTPEIVVSDPIHLKEIFSDSDRHSKAENNDSGYLMSQILGKCIGLLSPPEWKAARTKLEYPFTHRAIESSAPMMLKVTKQYFDEFFRAETFQEVHLDPMKDLEFYPFLITATLIYGELDASQTQNLKEIMPLRIELFTYVFKGGLSRFAISKYLPTRFNHLLREFQTKWKEFNRQVYLDKTSKMLDVPIVSFWNLMVAGGILEEQLLQTLDEALFANLDVTSSVVAWNLVFLAAYPAVQARLHEEIGNATADGPDVLRSYIKNDKTYLAACIKETARHRPILSFSIPQAPPTDRIVGDWLLPKNTMVIVDTFAVNMRREFWGKDAHDYRPSRFQEVNEASNRYQLWRYGLGPRQCMGKYLADFMLRALLCHLVGRISLENAEPGGDLNELLNDDMKMWVRTPQTKLRCKLRNCSSVPVSG</sequence>
<keyword evidence="5" id="KW-0503">Monooxygenase</keyword>
<dbReference type="Proteomes" id="UP001152607">
    <property type="component" value="Unassembled WGS sequence"/>
</dbReference>
<keyword evidence="8" id="KW-1185">Reference proteome</keyword>
<protein>
    <recommendedName>
        <fullName evidence="9">Cytochrome P450</fullName>
    </recommendedName>
</protein>
<dbReference type="InterPro" id="IPR002401">
    <property type="entry name" value="Cyt_P450_E_grp-I"/>
</dbReference>
<dbReference type="CDD" id="cd20615">
    <property type="entry name" value="CYP_GliC-like"/>
    <property type="match status" value="1"/>
</dbReference>
<comment type="cofactor">
    <cofactor evidence="1 6">
        <name>heme</name>
        <dbReference type="ChEBI" id="CHEBI:30413"/>
    </cofactor>
</comment>
<evidence type="ECO:0000313" key="7">
    <source>
        <dbReference type="EMBL" id="CAI6337024.1"/>
    </source>
</evidence>
<dbReference type="AlphaFoldDB" id="A0A9W4XM50"/>
<comment type="caution">
    <text evidence="7">The sequence shown here is derived from an EMBL/GenBank/DDBJ whole genome shotgun (WGS) entry which is preliminary data.</text>
</comment>
<feature type="binding site" description="axial binding residue" evidence="6">
    <location>
        <position position="448"/>
    </location>
    <ligand>
        <name>heme</name>
        <dbReference type="ChEBI" id="CHEBI:30413"/>
    </ligand>
    <ligandPart>
        <name>Fe</name>
        <dbReference type="ChEBI" id="CHEBI:18248"/>
    </ligandPart>
</feature>
<proteinExistence type="predicted"/>
<dbReference type="PANTHER" id="PTHR24303:SF31">
    <property type="entry name" value="CYTOCHROME P450 307A1-RELATED"/>
    <property type="match status" value="1"/>
</dbReference>
<dbReference type="Pfam" id="PF00067">
    <property type="entry name" value="p450"/>
    <property type="match status" value="1"/>
</dbReference>
<evidence type="ECO:0000256" key="1">
    <source>
        <dbReference type="ARBA" id="ARBA00001971"/>
    </source>
</evidence>
<dbReference type="Gene3D" id="1.10.630.10">
    <property type="entry name" value="Cytochrome P450"/>
    <property type="match status" value="1"/>
</dbReference>
<keyword evidence="4 6" id="KW-0408">Iron</keyword>
<accession>A0A9W4XM50</accession>
<evidence type="ECO:0000256" key="5">
    <source>
        <dbReference type="ARBA" id="ARBA00023033"/>
    </source>
</evidence>
<evidence type="ECO:0008006" key="9">
    <source>
        <dbReference type="Google" id="ProtNLM"/>
    </source>
</evidence>
<reference evidence="7" key="1">
    <citation type="submission" date="2023-01" db="EMBL/GenBank/DDBJ databases">
        <authorList>
            <person name="Van Ghelder C."/>
            <person name="Rancurel C."/>
        </authorList>
    </citation>
    <scope>NUCLEOTIDE SEQUENCE</scope>
    <source>
        <strain evidence="7">CNCM I-4278</strain>
    </source>
</reference>
<keyword evidence="6" id="KW-0349">Heme</keyword>